<feature type="domain" description="SCP" evidence="2">
    <location>
        <begin position="204"/>
        <end position="315"/>
    </location>
</feature>
<evidence type="ECO:0000256" key="1">
    <source>
        <dbReference type="SAM" id="MobiDB-lite"/>
    </source>
</evidence>
<dbReference type="InterPro" id="IPR029410">
    <property type="entry name" value="CAP_assoc"/>
</dbReference>
<dbReference type="Pfam" id="PF00188">
    <property type="entry name" value="CAP"/>
    <property type="match status" value="1"/>
</dbReference>
<dbReference type="PANTHER" id="PTHR31157">
    <property type="entry name" value="SCP DOMAIN-CONTAINING PROTEIN"/>
    <property type="match status" value="1"/>
</dbReference>
<protein>
    <submittedName>
        <fullName evidence="4">Uncharacterized protein</fullName>
    </submittedName>
</protein>
<proteinExistence type="predicted"/>
<dbReference type="EMBL" id="PGUY01000084">
    <property type="protein sequence ID" value="PLT27706.1"/>
    <property type="molecule type" value="Genomic_DNA"/>
</dbReference>
<dbReference type="InterPro" id="IPR035940">
    <property type="entry name" value="CAP_sf"/>
</dbReference>
<feature type="region of interest" description="Disordered" evidence="1">
    <location>
        <begin position="1"/>
        <end position="26"/>
    </location>
</feature>
<dbReference type="Gene3D" id="3.40.33.10">
    <property type="entry name" value="CAP"/>
    <property type="match status" value="1"/>
</dbReference>
<dbReference type="Proteomes" id="UP000234748">
    <property type="component" value="Unassembled WGS sequence"/>
</dbReference>
<keyword evidence="5" id="KW-1185">Reference proteome</keyword>
<evidence type="ECO:0000259" key="2">
    <source>
        <dbReference type="Pfam" id="PF00188"/>
    </source>
</evidence>
<dbReference type="InterPro" id="IPR014044">
    <property type="entry name" value="CAP_dom"/>
</dbReference>
<dbReference type="SUPFAM" id="SSF55797">
    <property type="entry name" value="PR-1-like"/>
    <property type="match status" value="1"/>
</dbReference>
<dbReference type="Pfam" id="PF14504">
    <property type="entry name" value="CAP_assoc_N"/>
    <property type="match status" value="1"/>
</dbReference>
<evidence type="ECO:0000313" key="4">
    <source>
        <dbReference type="EMBL" id="PLT27706.1"/>
    </source>
</evidence>
<accession>A0A2N5M010</accession>
<reference evidence="4 5" key="1">
    <citation type="submission" date="2017-11" db="EMBL/GenBank/DDBJ databases">
        <title>Comparitive Functional Genomics of Dry Heat Resistant strains isolated from the Viking Spacecraft.</title>
        <authorList>
            <person name="Seuylemezian A."/>
            <person name="Cooper K."/>
            <person name="Vaishampayan P."/>
        </authorList>
    </citation>
    <scope>NUCLEOTIDE SEQUENCE [LARGE SCALE GENOMIC DNA]</scope>
    <source>
        <strain evidence="4 5">V1-29</strain>
    </source>
</reference>
<dbReference type="CDD" id="cd05379">
    <property type="entry name" value="CAP_bacterial"/>
    <property type="match status" value="1"/>
</dbReference>
<sequence>MRQNNDTEQIASQPAQKATSKLPRPKTGLSAIIGKESKTIIKQFGNPVRKDLSLYGYEWWIYNQDPQNYFQIGVKDNKAVTVYGIGSNVNIAPFKVGQPINDLFSRVNISTSIDFKNKGTTYRFELSEEDLNTRPLIKLDNIYAQLYLDKFTGSVSSVRFLDAETLVQLRPYELIYRGGLAQPATPDELHWKRIEEGNANQIYDITNIVRTRFELQELNLLDDVSEVAYLHSKDMHTDEYFSHTSPTKGELSDRLEESNISYTLAGENIAANYVDGIAAVAGWLNSKGHRDAMLNEEFTGIGVGVYRKYYTQNFVQ</sequence>
<dbReference type="PANTHER" id="PTHR31157:SF26">
    <property type="entry name" value="SCP-LIKE EXTRACELLULAR PROTEIN"/>
    <property type="match status" value="1"/>
</dbReference>
<dbReference type="AlphaFoldDB" id="A0A2N5M010"/>
<evidence type="ECO:0000259" key="3">
    <source>
        <dbReference type="Pfam" id="PF14504"/>
    </source>
</evidence>
<gene>
    <name evidence="4" type="ORF">CUU66_22570</name>
</gene>
<feature type="compositionally biased region" description="Polar residues" evidence="1">
    <location>
        <begin position="1"/>
        <end position="19"/>
    </location>
</feature>
<organism evidence="4 5">
    <name type="scientific">Peribacillus deserti</name>
    <dbReference type="NCBI Taxonomy" id="673318"/>
    <lineage>
        <taxon>Bacteria</taxon>
        <taxon>Bacillati</taxon>
        <taxon>Bacillota</taxon>
        <taxon>Bacilli</taxon>
        <taxon>Bacillales</taxon>
        <taxon>Bacillaceae</taxon>
        <taxon>Peribacillus</taxon>
    </lineage>
</organism>
<comment type="caution">
    <text evidence="4">The sequence shown here is derived from an EMBL/GenBank/DDBJ whole genome shotgun (WGS) entry which is preliminary data.</text>
</comment>
<evidence type="ECO:0000313" key="5">
    <source>
        <dbReference type="Proteomes" id="UP000234748"/>
    </source>
</evidence>
<dbReference type="OrthoDB" id="9783944at2"/>
<feature type="domain" description="CAP-associated" evidence="3">
    <location>
        <begin position="33"/>
        <end position="172"/>
    </location>
</feature>
<name>A0A2N5M010_9BACI</name>